<feature type="region of interest" description="Disordered" evidence="2">
    <location>
        <begin position="1"/>
        <end position="34"/>
    </location>
</feature>
<dbReference type="Pfam" id="PF07228">
    <property type="entry name" value="SpoIIE"/>
    <property type="match status" value="1"/>
</dbReference>
<dbReference type="EMBL" id="JAZBJQ010000010">
    <property type="protein sequence ID" value="MEE4584858.1"/>
    <property type="molecule type" value="Genomic_DNA"/>
</dbReference>
<dbReference type="Gene3D" id="3.60.40.10">
    <property type="entry name" value="PPM-type phosphatase domain"/>
    <property type="match status" value="1"/>
</dbReference>
<feature type="region of interest" description="Disordered" evidence="2">
    <location>
        <begin position="188"/>
        <end position="250"/>
    </location>
</feature>
<dbReference type="PANTHER" id="PTHR43156">
    <property type="entry name" value="STAGE II SPORULATION PROTEIN E-RELATED"/>
    <property type="match status" value="1"/>
</dbReference>
<dbReference type="InterPro" id="IPR029016">
    <property type="entry name" value="GAF-like_dom_sf"/>
</dbReference>
<sequence>MNSPHAPKVAGIDPSLPSPTQTADPVPDPVPPPLIDANSGVQDRLASWVSDLTTLHELTERLVRTGTLDEALRELLRAGAALVGARRGLVALEPADGLGPVTTVGLGLGHADLGQIETIPRGSASAGHLLDGLPEPGGERRADVTHPDIAGEADLDPRHREVAARLGFAASYAVPLDPFRTTPCTAPGLTAIPAPAPDADGSGTGSPAGAGDRPALGTPGTASAPGTGHGRDAAPAAAAPPGIGAAMGAGGPSGRLGGAAWLYDEPAEPGERQRHLVGLYCQYAAAHIARLLELSRARAAVATVQEELLPTRLPRVPGVRLAVRHHPGPHGGGDWYDALPLPDGALGLSVGGVTGSGPSAVVAIGRLRASLRAYAVMEGEDPVAVLSDLELLLRLTEPARSATALFAYCEPGTRKVVLAGAGHCPPLLTGERRTEFVETTLSAPLGMLSCWEAPSVEIEPSSGETLLFYSDGLLHRTGEPMDRAFTRLHTAAASAPKGVRGDPDAFADHVLRTVLPDGPAAPVGRPSEDGTEDLVLLVAHFD</sequence>
<dbReference type="GO" id="GO:0004722">
    <property type="term" value="F:protein serine/threonine phosphatase activity"/>
    <property type="evidence" value="ECO:0007669"/>
    <property type="project" value="UniProtKB-EC"/>
</dbReference>
<evidence type="ECO:0000259" key="3">
    <source>
        <dbReference type="SMART" id="SM00331"/>
    </source>
</evidence>
<proteinExistence type="predicted"/>
<dbReference type="Proteomes" id="UP001354649">
    <property type="component" value="Unassembled WGS sequence"/>
</dbReference>
<feature type="domain" description="PPM-type phosphatase" evidence="3">
    <location>
        <begin position="318"/>
        <end position="541"/>
    </location>
</feature>
<name>A0ABD5J907_9ACTN</name>
<protein>
    <submittedName>
        <fullName evidence="4">PP2C family protein-serine/threonine phosphatase</fullName>
        <ecNumber evidence="4">3.1.3.16</ecNumber>
    </submittedName>
</protein>
<organism evidence="4 5">
    <name type="scientific">Streptomyces antimycoticus</name>
    <dbReference type="NCBI Taxonomy" id="68175"/>
    <lineage>
        <taxon>Bacteria</taxon>
        <taxon>Bacillati</taxon>
        <taxon>Actinomycetota</taxon>
        <taxon>Actinomycetes</taxon>
        <taxon>Kitasatosporales</taxon>
        <taxon>Streptomycetaceae</taxon>
        <taxon>Streptomyces</taxon>
        <taxon>Streptomyces violaceusniger group</taxon>
    </lineage>
</organism>
<keyword evidence="1 4" id="KW-0378">Hydrolase</keyword>
<evidence type="ECO:0000313" key="4">
    <source>
        <dbReference type="EMBL" id="MEE4584858.1"/>
    </source>
</evidence>
<dbReference type="PANTHER" id="PTHR43156:SF2">
    <property type="entry name" value="STAGE II SPORULATION PROTEIN E"/>
    <property type="match status" value="1"/>
</dbReference>
<comment type="caution">
    <text evidence="4">The sequence shown here is derived from an EMBL/GenBank/DDBJ whole genome shotgun (WGS) entry which is preliminary data.</text>
</comment>
<feature type="compositionally biased region" description="Low complexity" evidence="2">
    <location>
        <begin position="214"/>
        <end position="226"/>
    </location>
</feature>
<dbReference type="InterPro" id="IPR036457">
    <property type="entry name" value="PPM-type-like_dom_sf"/>
</dbReference>
<dbReference type="Gene3D" id="3.30.450.40">
    <property type="match status" value="1"/>
</dbReference>
<evidence type="ECO:0000313" key="5">
    <source>
        <dbReference type="Proteomes" id="UP001354649"/>
    </source>
</evidence>
<gene>
    <name evidence="4" type="ORF">V2K49_17105</name>
</gene>
<dbReference type="EC" id="3.1.3.16" evidence="4"/>
<reference evidence="4 5" key="1">
    <citation type="submission" date="2023-11" db="EMBL/GenBank/DDBJ databases">
        <title>30 novel species of actinomycetes from the DSMZ collection.</title>
        <authorList>
            <person name="Nouioui I."/>
        </authorList>
    </citation>
    <scope>NUCLEOTIDE SEQUENCE [LARGE SCALE GENOMIC DNA]</scope>
    <source>
        <strain evidence="4 5">DSM 41602</strain>
    </source>
</reference>
<dbReference type="AlphaFoldDB" id="A0ABD5J907"/>
<feature type="compositionally biased region" description="Low complexity" evidence="2">
    <location>
        <begin position="233"/>
        <end position="244"/>
    </location>
</feature>
<evidence type="ECO:0000256" key="2">
    <source>
        <dbReference type="SAM" id="MobiDB-lite"/>
    </source>
</evidence>
<dbReference type="InterPro" id="IPR001932">
    <property type="entry name" value="PPM-type_phosphatase-like_dom"/>
</dbReference>
<accession>A0ABD5J907</accession>
<dbReference type="InterPro" id="IPR052016">
    <property type="entry name" value="Bact_Sigma-Reg"/>
</dbReference>
<evidence type="ECO:0000256" key="1">
    <source>
        <dbReference type="ARBA" id="ARBA00022801"/>
    </source>
</evidence>
<dbReference type="SMART" id="SM00331">
    <property type="entry name" value="PP2C_SIG"/>
    <property type="match status" value="1"/>
</dbReference>